<dbReference type="Proteomes" id="UP000580250">
    <property type="component" value="Unassembled WGS sequence"/>
</dbReference>
<feature type="coiled-coil region" evidence="1">
    <location>
        <begin position="194"/>
        <end position="228"/>
    </location>
</feature>
<name>A0A6V7VXC9_MELEN</name>
<dbReference type="EMBL" id="CAJEWN010000345">
    <property type="protein sequence ID" value="CAD2179493.1"/>
    <property type="molecule type" value="Genomic_DNA"/>
</dbReference>
<evidence type="ECO:0000313" key="3">
    <source>
        <dbReference type="Proteomes" id="UP000580250"/>
    </source>
</evidence>
<sequence length="249" mass="29064">MVVSSTTNNTQQLDALLRNCLSQRLEPNEFFEEACRMIIEENGQFPERVLQIANNYASSFPEETDIFPLALAYLKILFVHGLIQPQKYLTILTTFDCWTHPIKIEEIASDLESYIGNKRIAVYEGNSNVLYTQITQILDWYIYSIEKIVELINENNFDEISLIFVNRINAIKHLHERPFTALIIFMFLSENSDNSSINNNINKLQIILNKITNQLNELNEKRESTSKEDEMEVDEEKEVKIKGKLKKFF</sequence>
<keyword evidence="1" id="KW-0175">Coiled coil</keyword>
<gene>
    <name evidence="2" type="ORF">MENT_LOCUS31498</name>
</gene>
<evidence type="ECO:0000313" key="2">
    <source>
        <dbReference type="EMBL" id="CAD2179493.1"/>
    </source>
</evidence>
<accession>A0A6V7VXC9</accession>
<dbReference type="AlphaFoldDB" id="A0A6V7VXC9"/>
<organism evidence="2 3">
    <name type="scientific">Meloidogyne enterolobii</name>
    <name type="common">Root-knot nematode worm</name>
    <name type="synonym">Meloidogyne mayaguensis</name>
    <dbReference type="NCBI Taxonomy" id="390850"/>
    <lineage>
        <taxon>Eukaryota</taxon>
        <taxon>Metazoa</taxon>
        <taxon>Ecdysozoa</taxon>
        <taxon>Nematoda</taxon>
        <taxon>Chromadorea</taxon>
        <taxon>Rhabditida</taxon>
        <taxon>Tylenchina</taxon>
        <taxon>Tylenchomorpha</taxon>
        <taxon>Tylenchoidea</taxon>
        <taxon>Meloidogynidae</taxon>
        <taxon>Meloidogyninae</taxon>
        <taxon>Meloidogyne</taxon>
    </lineage>
</organism>
<comment type="caution">
    <text evidence="2">The sequence shown here is derived from an EMBL/GenBank/DDBJ whole genome shotgun (WGS) entry which is preliminary data.</text>
</comment>
<reference evidence="2 3" key="1">
    <citation type="submission" date="2020-08" db="EMBL/GenBank/DDBJ databases">
        <authorList>
            <person name="Koutsovoulos G."/>
            <person name="Danchin GJ E."/>
        </authorList>
    </citation>
    <scope>NUCLEOTIDE SEQUENCE [LARGE SCALE GENOMIC DNA]</scope>
</reference>
<evidence type="ECO:0000256" key="1">
    <source>
        <dbReference type="SAM" id="Coils"/>
    </source>
</evidence>
<protein>
    <submittedName>
        <fullName evidence="2">Uncharacterized protein</fullName>
    </submittedName>
</protein>
<proteinExistence type="predicted"/>